<dbReference type="KEGG" id="tbw:NCTC13354_00359"/>
<dbReference type="InterPro" id="IPR019932">
    <property type="entry name" value="CHP03543"/>
</dbReference>
<proteinExistence type="predicted"/>
<dbReference type="NCBIfam" id="TIGR03543">
    <property type="entry name" value="divI1A_rptt_fam"/>
    <property type="match status" value="1"/>
</dbReference>
<dbReference type="InterPro" id="IPR019933">
    <property type="entry name" value="DivIVA_domain"/>
</dbReference>
<dbReference type="Proteomes" id="UP000269542">
    <property type="component" value="Chromosome"/>
</dbReference>
<dbReference type="AlphaFoldDB" id="A0A3S5EVY9"/>
<dbReference type="OrthoDB" id="3480096at2"/>
<sequence length="181" mass="20113">MADTFERVDKGDYGYKAEQVEEFLERAKQAYGGDDSLGIDETSVRNIAFDWVRGGYDPKLVDAALDRLESAFVQQRRARVVDEEGEAAWLDRTYELAQSLYPRLMRPNGEKFADATGQGYAKKDVDALMARLADYFSGTQSLSSADLRLASFPTARGSQAYSEAVVDVFIDRAVSVLLAVE</sequence>
<gene>
    <name evidence="1" type="ORF">NCTC13354_00359</name>
</gene>
<evidence type="ECO:0000313" key="2">
    <source>
        <dbReference type="Proteomes" id="UP000269542"/>
    </source>
</evidence>
<protein>
    <submittedName>
        <fullName evidence="1">DivIVA domain repeat protein</fullName>
    </submittedName>
</protein>
<evidence type="ECO:0000313" key="1">
    <source>
        <dbReference type="EMBL" id="VEI12670.1"/>
    </source>
</evidence>
<dbReference type="EMBL" id="LR134476">
    <property type="protein sequence ID" value="VEI12670.1"/>
    <property type="molecule type" value="Genomic_DNA"/>
</dbReference>
<name>A0A3S5EVY9_9ACTO</name>
<accession>A0A3S5EVY9</accession>
<dbReference type="RefSeq" id="WP_126415855.1">
    <property type="nucleotide sequence ID" value="NZ_LR134476.1"/>
</dbReference>
<keyword evidence="2" id="KW-1185">Reference proteome</keyword>
<organism evidence="1 2">
    <name type="scientific">Trueperella bialowiezensis</name>
    <dbReference type="NCBI Taxonomy" id="312285"/>
    <lineage>
        <taxon>Bacteria</taxon>
        <taxon>Bacillati</taxon>
        <taxon>Actinomycetota</taxon>
        <taxon>Actinomycetes</taxon>
        <taxon>Actinomycetales</taxon>
        <taxon>Actinomycetaceae</taxon>
        <taxon>Trueperella</taxon>
    </lineage>
</organism>
<reference evidence="1 2" key="1">
    <citation type="submission" date="2018-12" db="EMBL/GenBank/DDBJ databases">
        <authorList>
            <consortium name="Pathogen Informatics"/>
        </authorList>
    </citation>
    <scope>NUCLEOTIDE SEQUENCE [LARGE SCALE GENOMIC DNA]</scope>
    <source>
        <strain evidence="1 2">NCTC13354</strain>
    </source>
</reference>
<dbReference type="NCBIfam" id="TIGR03544">
    <property type="entry name" value="DivI1A_domain"/>
    <property type="match status" value="1"/>
</dbReference>